<comment type="similarity">
    <text evidence="1 8">Belongs to the endoribonuclease YbeY family.</text>
</comment>
<dbReference type="PROSITE" id="PS01306">
    <property type="entry name" value="UPF0054"/>
    <property type="match status" value="1"/>
</dbReference>
<dbReference type="AlphaFoldDB" id="A0A1H3H4L4"/>
<dbReference type="GO" id="GO:0008270">
    <property type="term" value="F:zinc ion binding"/>
    <property type="evidence" value="ECO:0007669"/>
    <property type="project" value="UniProtKB-UniRule"/>
</dbReference>
<comment type="cofactor">
    <cofactor evidence="8">
        <name>Zn(2+)</name>
        <dbReference type="ChEBI" id="CHEBI:29105"/>
    </cofactor>
    <text evidence="8">Binds 1 zinc ion.</text>
</comment>
<keyword evidence="10" id="KW-1185">Reference proteome</keyword>
<dbReference type="Proteomes" id="UP000198500">
    <property type="component" value="Unassembled WGS sequence"/>
</dbReference>
<evidence type="ECO:0000256" key="3">
    <source>
        <dbReference type="ARBA" id="ARBA00022722"/>
    </source>
</evidence>
<evidence type="ECO:0000256" key="8">
    <source>
        <dbReference type="HAMAP-Rule" id="MF_00009"/>
    </source>
</evidence>
<dbReference type="EMBL" id="FNNI01000011">
    <property type="protein sequence ID" value="SDY10260.1"/>
    <property type="molecule type" value="Genomic_DNA"/>
</dbReference>
<dbReference type="NCBIfam" id="TIGR00043">
    <property type="entry name" value="rRNA maturation RNase YbeY"/>
    <property type="match status" value="1"/>
</dbReference>
<evidence type="ECO:0000256" key="5">
    <source>
        <dbReference type="ARBA" id="ARBA00022759"/>
    </source>
</evidence>
<dbReference type="Gene3D" id="3.40.390.30">
    <property type="entry name" value="Metalloproteases ('zincins'), catalytic domain"/>
    <property type="match status" value="1"/>
</dbReference>
<feature type="binding site" evidence="8">
    <location>
        <position position="121"/>
    </location>
    <ligand>
        <name>Zn(2+)</name>
        <dbReference type="ChEBI" id="CHEBI:29105"/>
        <note>catalytic</note>
    </ligand>
</feature>
<dbReference type="RefSeq" id="WP_092572090.1">
    <property type="nucleotide sequence ID" value="NZ_BMXH01000012.1"/>
</dbReference>
<keyword evidence="5 8" id="KW-0255">Endonuclease</keyword>
<sequence>MTTSFGPIIDRQVAIDHEDARRLPTQSDLEQWVGETLRHIQVPVSKEITVRFVSREESGTLNREYRGKDRPTNVLSFPFDMPAELDIPLLGDLVICHDVVAQEASEQHKALLTHYAHMVVHGTLHLLGHDHIEDNEAERMERLETEILAIFGIKDPYDHPSDHDNGDKRLDA</sequence>
<accession>A0A1H3H4L4</accession>
<dbReference type="GO" id="GO:0005737">
    <property type="term" value="C:cytoplasm"/>
    <property type="evidence" value="ECO:0007669"/>
    <property type="project" value="UniProtKB-SubCell"/>
</dbReference>
<evidence type="ECO:0000313" key="10">
    <source>
        <dbReference type="Proteomes" id="UP000198500"/>
    </source>
</evidence>
<evidence type="ECO:0000256" key="6">
    <source>
        <dbReference type="ARBA" id="ARBA00022801"/>
    </source>
</evidence>
<evidence type="ECO:0000256" key="4">
    <source>
        <dbReference type="ARBA" id="ARBA00022723"/>
    </source>
</evidence>
<keyword evidence="3 8" id="KW-0540">Nuclease</keyword>
<proteinExistence type="inferred from homology"/>
<feature type="binding site" evidence="8">
    <location>
        <position position="125"/>
    </location>
    <ligand>
        <name>Zn(2+)</name>
        <dbReference type="ChEBI" id="CHEBI:29105"/>
        <note>catalytic</note>
    </ligand>
</feature>
<feature type="binding site" evidence="8">
    <location>
        <position position="131"/>
    </location>
    <ligand>
        <name>Zn(2+)</name>
        <dbReference type="ChEBI" id="CHEBI:29105"/>
        <note>catalytic</note>
    </ligand>
</feature>
<keyword evidence="6 8" id="KW-0378">Hydrolase</keyword>
<evidence type="ECO:0000256" key="7">
    <source>
        <dbReference type="ARBA" id="ARBA00022833"/>
    </source>
</evidence>
<dbReference type="SUPFAM" id="SSF55486">
    <property type="entry name" value="Metalloproteases ('zincins'), catalytic domain"/>
    <property type="match status" value="1"/>
</dbReference>
<keyword evidence="8" id="KW-0698">rRNA processing</keyword>
<dbReference type="InterPro" id="IPR002036">
    <property type="entry name" value="YbeY"/>
</dbReference>
<dbReference type="OrthoDB" id="9807740at2"/>
<dbReference type="GO" id="GO:0004222">
    <property type="term" value="F:metalloendopeptidase activity"/>
    <property type="evidence" value="ECO:0007669"/>
    <property type="project" value="InterPro"/>
</dbReference>
<dbReference type="InterPro" id="IPR020549">
    <property type="entry name" value="YbeY_CS"/>
</dbReference>
<reference evidence="9 10" key="1">
    <citation type="submission" date="2016-10" db="EMBL/GenBank/DDBJ databases">
        <authorList>
            <person name="de Groot N.N."/>
        </authorList>
    </citation>
    <scope>NUCLEOTIDE SEQUENCE [LARGE SCALE GENOMIC DNA]</scope>
    <source>
        <strain evidence="9 10">DSM 19219</strain>
    </source>
</reference>
<dbReference type="GO" id="GO:0004521">
    <property type="term" value="F:RNA endonuclease activity"/>
    <property type="evidence" value="ECO:0007669"/>
    <property type="project" value="UniProtKB-UniRule"/>
</dbReference>
<dbReference type="GO" id="GO:0006364">
    <property type="term" value="P:rRNA processing"/>
    <property type="evidence" value="ECO:0007669"/>
    <property type="project" value="UniProtKB-UniRule"/>
</dbReference>
<dbReference type="HAMAP" id="MF_00009">
    <property type="entry name" value="Endoribonucl_YbeY"/>
    <property type="match status" value="1"/>
</dbReference>
<keyword evidence="7 8" id="KW-0862">Zinc</keyword>
<dbReference type="PANTHER" id="PTHR46986:SF1">
    <property type="entry name" value="ENDORIBONUCLEASE YBEY, CHLOROPLASTIC"/>
    <property type="match status" value="1"/>
</dbReference>
<keyword evidence="2 8" id="KW-0690">Ribosome biogenesis</keyword>
<evidence type="ECO:0000256" key="2">
    <source>
        <dbReference type="ARBA" id="ARBA00022517"/>
    </source>
</evidence>
<dbReference type="InterPro" id="IPR023091">
    <property type="entry name" value="MetalPrtase_cat_dom_sf_prd"/>
</dbReference>
<gene>
    <name evidence="8" type="primary">ybeY</name>
    <name evidence="9" type="ORF">SAMN05443545_11112</name>
</gene>
<comment type="subcellular location">
    <subcellularLocation>
        <location evidence="8">Cytoplasm</location>
    </subcellularLocation>
</comment>
<keyword evidence="8" id="KW-0963">Cytoplasm</keyword>
<dbReference type="EC" id="3.1.-.-" evidence="8"/>
<dbReference type="Pfam" id="PF02130">
    <property type="entry name" value="YbeY"/>
    <property type="match status" value="1"/>
</dbReference>
<dbReference type="PANTHER" id="PTHR46986">
    <property type="entry name" value="ENDORIBONUCLEASE YBEY, CHLOROPLASTIC"/>
    <property type="match status" value="1"/>
</dbReference>
<keyword evidence="4 8" id="KW-0479">Metal-binding</keyword>
<name>A0A1H3H4L4_9GAMM</name>
<protein>
    <recommendedName>
        <fullName evidence="8">Endoribonuclease YbeY</fullName>
        <ecNumber evidence="8">3.1.-.-</ecNumber>
    </recommendedName>
</protein>
<evidence type="ECO:0000256" key="1">
    <source>
        <dbReference type="ARBA" id="ARBA00010875"/>
    </source>
</evidence>
<organism evidence="9 10">
    <name type="scientific">Aidingimonas halophila</name>
    <dbReference type="NCBI Taxonomy" id="574349"/>
    <lineage>
        <taxon>Bacteria</taxon>
        <taxon>Pseudomonadati</taxon>
        <taxon>Pseudomonadota</taxon>
        <taxon>Gammaproteobacteria</taxon>
        <taxon>Oceanospirillales</taxon>
        <taxon>Halomonadaceae</taxon>
        <taxon>Aidingimonas</taxon>
    </lineage>
</organism>
<comment type="function">
    <text evidence="8">Single strand-specific metallo-endoribonuclease involved in late-stage 70S ribosome quality control and in maturation of the 3' terminus of the 16S rRNA.</text>
</comment>
<dbReference type="STRING" id="574349.SAMN05443545_11112"/>
<evidence type="ECO:0000313" key="9">
    <source>
        <dbReference type="EMBL" id="SDY10260.1"/>
    </source>
</evidence>